<evidence type="ECO:0000313" key="2">
    <source>
        <dbReference type="EMBL" id="RVW34417.1"/>
    </source>
</evidence>
<feature type="region of interest" description="Disordered" evidence="1">
    <location>
        <begin position="450"/>
        <end position="473"/>
    </location>
</feature>
<gene>
    <name evidence="2" type="ORF">CK203_081427</name>
</gene>
<reference evidence="2 3" key="1">
    <citation type="journal article" date="2018" name="PLoS Genet.">
        <title>Population sequencing reveals clonal diversity and ancestral inbreeding in the grapevine cultivar Chardonnay.</title>
        <authorList>
            <person name="Roach M.J."/>
            <person name="Johnson D.L."/>
            <person name="Bohlmann J."/>
            <person name="van Vuuren H.J."/>
            <person name="Jones S.J."/>
            <person name="Pretorius I.S."/>
            <person name="Schmidt S.A."/>
            <person name="Borneman A.R."/>
        </authorList>
    </citation>
    <scope>NUCLEOTIDE SEQUENCE [LARGE SCALE GENOMIC DNA]</scope>
    <source>
        <strain evidence="3">cv. Chardonnay</strain>
        <tissue evidence="2">Leaf</tissue>
    </source>
</reference>
<protein>
    <submittedName>
        <fullName evidence="2">Uncharacterized protein</fullName>
    </submittedName>
</protein>
<feature type="compositionally biased region" description="Basic and acidic residues" evidence="1">
    <location>
        <begin position="453"/>
        <end position="473"/>
    </location>
</feature>
<dbReference type="Proteomes" id="UP000288805">
    <property type="component" value="Unassembled WGS sequence"/>
</dbReference>
<evidence type="ECO:0000313" key="3">
    <source>
        <dbReference type="Proteomes" id="UP000288805"/>
    </source>
</evidence>
<accession>A0A438DG02</accession>
<comment type="caution">
    <text evidence="2">The sequence shown here is derived from an EMBL/GenBank/DDBJ whole genome shotgun (WGS) entry which is preliminary data.</text>
</comment>
<dbReference type="EMBL" id="QGNW01001641">
    <property type="protein sequence ID" value="RVW34417.1"/>
    <property type="molecule type" value="Genomic_DNA"/>
</dbReference>
<organism evidence="2 3">
    <name type="scientific">Vitis vinifera</name>
    <name type="common">Grape</name>
    <dbReference type="NCBI Taxonomy" id="29760"/>
    <lineage>
        <taxon>Eukaryota</taxon>
        <taxon>Viridiplantae</taxon>
        <taxon>Streptophyta</taxon>
        <taxon>Embryophyta</taxon>
        <taxon>Tracheophyta</taxon>
        <taxon>Spermatophyta</taxon>
        <taxon>Magnoliopsida</taxon>
        <taxon>eudicotyledons</taxon>
        <taxon>Gunneridae</taxon>
        <taxon>Pentapetalae</taxon>
        <taxon>rosids</taxon>
        <taxon>Vitales</taxon>
        <taxon>Vitaceae</taxon>
        <taxon>Viteae</taxon>
        <taxon>Vitis</taxon>
    </lineage>
</organism>
<evidence type="ECO:0000256" key="1">
    <source>
        <dbReference type="SAM" id="MobiDB-lite"/>
    </source>
</evidence>
<proteinExistence type="predicted"/>
<sequence length="488" mass="54503">MNPLLAHSTHVGPPSGDGIHHIDFVEDDSIHMLSWDDGFPEPIVLDDGYEVDIMGSQTSTPFSLILDWVPFELTPTASLATPSQGLFVPFILRLDDDDLERRDVQIVTRSGRVAQPLPLVAKPFDGAVSHGEIHMETTTTSKGLIHMMTANRATCIVFSNDDLPLEGSNHTHPLYITVGCLGHRVPSVLLDNGSTLNVLPIGYYYCPWLCIFKLWSIYTEGFEDSHLLNLLLGRPWIHKAGAIPYSLHQKTLKVGDFCRDLVAMSFDQHSSTVVLNMMRESENPLICTPFDYPIRPYRMSLADYFIRGSEVHPHMGDFSAVTDIEGVDEFQHQFHHLQLGDETFGAPVLVMIAPSSLDRIVEMVQPESASPFDVFGVSAIEVVEEIQTVLAPELMKDVTIGDDEFEETFSFIKGTSDFMDPLISFDILLGFISCLDDVYDSILDIDYEITQPDSDRDSSDHDSDPIDERISPTIRDLETIDFGHRGST</sequence>
<name>A0A438DG02_VITVI</name>
<dbReference type="AlphaFoldDB" id="A0A438DG02"/>